<dbReference type="Pfam" id="PF11575">
    <property type="entry name" value="FhuF_C"/>
    <property type="match status" value="1"/>
</dbReference>
<name>A0ABS3BHT0_9GAMM</name>
<evidence type="ECO:0000313" key="2">
    <source>
        <dbReference type="EMBL" id="MBN7771376.1"/>
    </source>
</evidence>
<evidence type="ECO:0000259" key="1">
    <source>
        <dbReference type="Pfam" id="PF11575"/>
    </source>
</evidence>
<evidence type="ECO:0000313" key="3">
    <source>
        <dbReference type="Proteomes" id="UP000664344"/>
    </source>
</evidence>
<protein>
    <submittedName>
        <fullName evidence="2">(2Fe-2S)-binding protein</fullName>
    </submittedName>
</protein>
<dbReference type="EMBL" id="JAFKDB010000020">
    <property type="protein sequence ID" value="MBN7771376.1"/>
    <property type="molecule type" value="Genomic_DNA"/>
</dbReference>
<dbReference type="RefSeq" id="WP_206558200.1">
    <property type="nucleotide sequence ID" value="NZ_JAFKDB010000020.1"/>
</dbReference>
<sequence length="269" mass="30090">MDEANTGELWLADYQHLLASHNLSPSELLNSALTPDTSSQPALFSLAQLLDDPALLEQQVREECQAAGHPRMHKACVSVLHKNLSLQIIGPMVIRLFRDGVGTTLNPHRVFLRKNDPTPAGTPRWHHLTEQEVPLGPDDFAQALAEQMRSWYPVFRQYFGVGPGAYWSSVGLALGAPYSVVWNQVDPDRLCQQASRWLSGFDCDANRYIDWIPAEFSQQRCAIPQRRGCCLKHRLPEGGYCGTCGIYRKDRMGSLKTSEAGPQKQPAEH</sequence>
<keyword evidence="3" id="KW-1185">Reference proteome</keyword>
<comment type="caution">
    <text evidence="2">The sequence shown here is derived from an EMBL/GenBank/DDBJ whole genome shotgun (WGS) entry which is preliminary data.</text>
</comment>
<organism evidence="2 3">
    <name type="scientific">Marinobacter daepoensis</name>
    <dbReference type="NCBI Taxonomy" id="262077"/>
    <lineage>
        <taxon>Bacteria</taxon>
        <taxon>Pseudomonadati</taxon>
        <taxon>Pseudomonadota</taxon>
        <taxon>Gammaproteobacteria</taxon>
        <taxon>Pseudomonadales</taxon>
        <taxon>Marinobacteraceae</taxon>
        <taxon>Marinobacter</taxon>
    </lineage>
</organism>
<feature type="domain" description="Ferric siderophore reductase C-terminal" evidence="1">
    <location>
        <begin position="226"/>
        <end position="244"/>
    </location>
</feature>
<reference evidence="2 3" key="1">
    <citation type="submission" date="2021-02" db="EMBL/GenBank/DDBJ databases">
        <title>PHA producing bacteria isolated from coastal sediment in Guangdong, Shenzhen.</title>
        <authorList>
            <person name="Zheng W."/>
            <person name="Yu S."/>
            <person name="Huang Y."/>
        </authorList>
    </citation>
    <scope>NUCLEOTIDE SEQUENCE [LARGE SCALE GENOMIC DNA]</scope>
    <source>
        <strain evidence="2 3">TN21-5</strain>
    </source>
</reference>
<dbReference type="Proteomes" id="UP000664344">
    <property type="component" value="Unassembled WGS sequence"/>
</dbReference>
<gene>
    <name evidence="2" type="ORF">JYP53_15825</name>
</gene>
<dbReference type="InterPro" id="IPR024726">
    <property type="entry name" value="FhuF_C"/>
</dbReference>
<accession>A0ABS3BHT0</accession>
<proteinExistence type="predicted"/>